<keyword evidence="11" id="KW-0032">Aminotransferase</keyword>
<evidence type="ECO:0000256" key="9">
    <source>
        <dbReference type="ARBA" id="ARBA00048531"/>
    </source>
</evidence>
<dbReference type="InterPro" id="IPR004839">
    <property type="entry name" value="Aminotransferase_I/II_large"/>
</dbReference>
<dbReference type="GO" id="GO:0009236">
    <property type="term" value="P:cobalamin biosynthetic process"/>
    <property type="evidence" value="ECO:0007669"/>
    <property type="project" value="UniProtKB-UniPathway"/>
</dbReference>
<evidence type="ECO:0000256" key="1">
    <source>
        <dbReference type="ARBA" id="ARBA00001933"/>
    </source>
</evidence>
<dbReference type="InterPro" id="IPR015424">
    <property type="entry name" value="PyrdxlP-dep_Trfase"/>
</dbReference>
<protein>
    <recommendedName>
        <fullName evidence="4">threonine-phosphate decarboxylase</fullName>
        <ecNumber evidence="4">4.1.1.81</ecNumber>
    </recommendedName>
    <alternativeName>
        <fullName evidence="8">L-threonine-O-3-phosphate decarboxylase</fullName>
    </alternativeName>
</protein>
<dbReference type="PANTHER" id="PTHR42885:SF1">
    <property type="entry name" value="THREONINE-PHOSPHATE DECARBOXYLASE"/>
    <property type="match status" value="1"/>
</dbReference>
<evidence type="ECO:0000313" key="12">
    <source>
        <dbReference type="Proteomes" id="UP000304148"/>
    </source>
</evidence>
<evidence type="ECO:0000259" key="10">
    <source>
        <dbReference type="Pfam" id="PF00155"/>
    </source>
</evidence>
<comment type="pathway">
    <text evidence="3">Cofactor biosynthesis; adenosylcobalamin biosynthesis.</text>
</comment>
<dbReference type="GO" id="GO:0048472">
    <property type="term" value="F:threonine-phosphate decarboxylase activity"/>
    <property type="evidence" value="ECO:0007669"/>
    <property type="project" value="UniProtKB-EC"/>
</dbReference>
<keyword evidence="5" id="KW-0169">Cobalamin biosynthesis</keyword>
<dbReference type="Proteomes" id="UP000304148">
    <property type="component" value="Chromosome"/>
</dbReference>
<keyword evidence="6" id="KW-0663">Pyridoxal phosphate</keyword>
<sequence>MGTIERFGHGGDVWTAADAFGVDRKALLDFSANINPLGPPSAVIDRLRREMMPSIVHYPDPGHRQMKKLLAARLGVDEALISIGNGAAECMALLLLAIRPKRVGVIAPCFSEYETLSRKFGAEVMHRVGSEDNDFRATETQLTELIEQADVVFIGHPNNPNGALYDRMLLGRLAALAEAASTILVIDEAFIDFANEEEHSLIPFVHRCPNLIVLRSLTKFYAIPGLRLGYAIAQPQHIAAMSAMQVAWSVNGLALAAGEALLTDEQADQYAASTRALIDEERAALRQQLHRLGIRTWPSVANFLLCRAPEGWTAKSLQAELCRSGILIRNCDMYVGLTERDFRLAVKDRDANAIVASALAAVLQ</sequence>
<dbReference type="PANTHER" id="PTHR42885">
    <property type="entry name" value="HISTIDINOL-PHOSPHATE AMINOTRANSFERASE-RELATED"/>
    <property type="match status" value="1"/>
</dbReference>
<dbReference type="CDD" id="cd00609">
    <property type="entry name" value="AAT_like"/>
    <property type="match status" value="1"/>
</dbReference>
<dbReference type="UniPathway" id="UPA00148"/>
<evidence type="ECO:0000256" key="2">
    <source>
        <dbReference type="ARBA" id="ARBA00003444"/>
    </source>
</evidence>
<feature type="domain" description="Aminotransferase class I/classII large" evidence="10">
    <location>
        <begin position="27"/>
        <end position="357"/>
    </location>
</feature>
<name>A0A383RFP4_PAEAL</name>
<organism evidence="11 12">
    <name type="scientific">Paenibacillus alvei</name>
    <name type="common">Bacillus alvei</name>
    <dbReference type="NCBI Taxonomy" id="44250"/>
    <lineage>
        <taxon>Bacteria</taxon>
        <taxon>Bacillati</taxon>
        <taxon>Bacillota</taxon>
        <taxon>Bacilli</taxon>
        <taxon>Bacillales</taxon>
        <taxon>Paenibacillaceae</taxon>
        <taxon>Paenibacillus</taxon>
    </lineage>
</organism>
<dbReference type="SUPFAM" id="SSF53383">
    <property type="entry name" value="PLP-dependent transferases"/>
    <property type="match status" value="1"/>
</dbReference>
<dbReference type="Pfam" id="PF00155">
    <property type="entry name" value="Aminotran_1_2"/>
    <property type="match status" value="1"/>
</dbReference>
<comment type="function">
    <text evidence="2">Decarboxylates L-threonine-O-3-phosphate to yield (R)-1-amino-2-propanol O-2-phosphate, the precursor for the linkage between the nucleotide loop and the corrin ring in cobalamin.</text>
</comment>
<evidence type="ECO:0000256" key="3">
    <source>
        <dbReference type="ARBA" id="ARBA00004953"/>
    </source>
</evidence>
<dbReference type="InterPro" id="IPR015422">
    <property type="entry name" value="PyrdxlP-dep_Trfase_small"/>
</dbReference>
<accession>A0A383RFP4</accession>
<keyword evidence="7" id="KW-0456">Lyase</keyword>
<evidence type="ECO:0000313" key="11">
    <source>
        <dbReference type="EMBL" id="SYX85770.1"/>
    </source>
</evidence>
<dbReference type="GO" id="GO:0030170">
    <property type="term" value="F:pyridoxal phosphate binding"/>
    <property type="evidence" value="ECO:0007669"/>
    <property type="project" value="InterPro"/>
</dbReference>
<dbReference type="EMBL" id="LS992241">
    <property type="protein sequence ID" value="SYX85770.1"/>
    <property type="molecule type" value="Genomic_DNA"/>
</dbReference>
<proteinExistence type="predicted"/>
<dbReference type="EC" id="4.1.1.81" evidence="4"/>
<dbReference type="NCBIfam" id="TIGR01140">
    <property type="entry name" value="L_thr_O3P_dcar"/>
    <property type="match status" value="1"/>
</dbReference>
<comment type="catalytic activity">
    <reaction evidence="9">
        <text>O-phospho-L-threonine + H(+) = (R)-1-aminopropan-2-yl phosphate + CO2</text>
        <dbReference type="Rhea" id="RHEA:11492"/>
        <dbReference type="ChEBI" id="CHEBI:15378"/>
        <dbReference type="ChEBI" id="CHEBI:16526"/>
        <dbReference type="ChEBI" id="CHEBI:58563"/>
        <dbReference type="ChEBI" id="CHEBI:58675"/>
        <dbReference type="EC" id="4.1.1.81"/>
    </reaction>
</comment>
<gene>
    <name evidence="11" type="ORF">PBLR_14192</name>
</gene>
<dbReference type="InterPro" id="IPR005860">
    <property type="entry name" value="CobD"/>
</dbReference>
<comment type="cofactor">
    <cofactor evidence="1">
        <name>pyridoxal 5'-phosphate</name>
        <dbReference type="ChEBI" id="CHEBI:597326"/>
    </cofactor>
</comment>
<evidence type="ECO:0000256" key="4">
    <source>
        <dbReference type="ARBA" id="ARBA00012285"/>
    </source>
</evidence>
<dbReference type="Gene3D" id="3.40.640.10">
    <property type="entry name" value="Type I PLP-dependent aspartate aminotransferase-like (Major domain)"/>
    <property type="match status" value="1"/>
</dbReference>
<evidence type="ECO:0000256" key="7">
    <source>
        <dbReference type="ARBA" id="ARBA00023239"/>
    </source>
</evidence>
<dbReference type="AlphaFoldDB" id="A0A383RFP4"/>
<dbReference type="GO" id="GO:0008483">
    <property type="term" value="F:transaminase activity"/>
    <property type="evidence" value="ECO:0007669"/>
    <property type="project" value="UniProtKB-KW"/>
</dbReference>
<dbReference type="RefSeq" id="WP_138187656.1">
    <property type="nucleotide sequence ID" value="NZ_LS992241.1"/>
</dbReference>
<dbReference type="PROSITE" id="PS00105">
    <property type="entry name" value="AA_TRANSFER_CLASS_1"/>
    <property type="match status" value="1"/>
</dbReference>
<evidence type="ECO:0000256" key="6">
    <source>
        <dbReference type="ARBA" id="ARBA00022898"/>
    </source>
</evidence>
<reference evidence="12" key="1">
    <citation type="submission" date="2018-08" db="EMBL/GenBank/DDBJ databases">
        <authorList>
            <person name="Chevrot R."/>
        </authorList>
    </citation>
    <scope>NUCLEOTIDE SEQUENCE [LARGE SCALE GENOMIC DNA]</scope>
</reference>
<evidence type="ECO:0000256" key="8">
    <source>
        <dbReference type="ARBA" id="ARBA00029996"/>
    </source>
</evidence>
<evidence type="ECO:0000256" key="5">
    <source>
        <dbReference type="ARBA" id="ARBA00022573"/>
    </source>
</evidence>
<dbReference type="InterPro" id="IPR004838">
    <property type="entry name" value="NHTrfase_class1_PyrdxlP-BS"/>
</dbReference>
<dbReference type="InterPro" id="IPR015421">
    <property type="entry name" value="PyrdxlP-dep_Trfase_major"/>
</dbReference>
<keyword evidence="11" id="KW-0808">Transferase</keyword>
<dbReference type="Gene3D" id="3.90.1150.10">
    <property type="entry name" value="Aspartate Aminotransferase, domain 1"/>
    <property type="match status" value="1"/>
</dbReference>